<dbReference type="RefSeq" id="WP_095659462.1">
    <property type="nucleotide sequence ID" value="NZ_CP019688.1"/>
</dbReference>
<dbReference type="PANTHER" id="PTHR42718:SF9">
    <property type="entry name" value="MAJOR FACILITATOR SUPERFAMILY MULTIDRUG TRANSPORTER MFSC"/>
    <property type="match status" value="1"/>
</dbReference>
<dbReference type="PANTHER" id="PTHR42718">
    <property type="entry name" value="MAJOR FACILITATOR SUPERFAMILY MULTIDRUG TRANSPORTER MFSC"/>
    <property type="match status" value="1"/>
</dbReference>
<evidence type="ECO:0000256" key="6">
    <source>
        <dbReference type="SAM" id="Phobius"/>
    </source>
</evidence>
<evidence type="ECO:0000256" key="5">
    <source>
        <dbReference type="ARBA" id="ARBA00023136"/>
    </source>
</evidence>
<dbReference type="EMBL" id="CP019688">
    <property type="protein sequence ID" value="AQQ14647.1"/>
    <property type="molecule type" value="Genomic_DNA"/>
</dbReference>
<dbReference type="Proteomes" id="UP000217209">
    <property type="component" value="Chromosome"/>
</dbReference>
<evidence type="ECO:0000256" key="2">
    <source>
        <dbReference type="ARBA" id="ARBA00022448"/>
    </source>
</evidence>
<organism evidence="8 9">
    <name type="scientific">Corynebacterium glaucum</name>
    <dbReference type="NCBI Taxonomy" id="187491"/>
    <lineage>
        <taxon>Bacteria</taxon>
        <taxon>Bacillati</taxon>
        <taxon>Actinomycetota</taxon>
        <taxon>Actinomycetes</taxon>
        <taxon>Mycobacteriales</taxon>
        <taxon>Corynebacteriaceae</taxon>
        <taxon>Corynebacterium</taxon>
    </lineage>
</organism>
<keyword evidence="9" id="KW-1185">Reference proteome</keyword>
<reference evidence="8 9" key="1">
    <citation type="submission" date="2016-12" db="EMBL/GenBank/DDBJ databases">
        <authorList>
            <person name="Song W.-J."/>
            <person name="Kurnit D.M."/>
        </authorList>
    </citation>
    <scope>NUCLEOTIDE SEQUENCE [LARGE SCALE GENOMIC DNA]</scope>
    <source>
        <strain evidence="8 9">DSM 30827</strain>
    </source>
</reference>
<dbReference type="KEGG" id="cgv:CGLAU_03335"/>
<dbReference type="InterPro" id="IPR036259">
    <property type="entry name" value="MFS_trans_sf"/>
</dbReference>
<keyword evidence="5 6" id="KW-0472">Membrane</keyword>
<feature type="transmembrane region" description="Helical" evidence="6">
    <location>
        <begin position="12"/>
        <end position="37"/>
    </location>
</feature>
<feature type="transmembrane region" description="Helical" evidence="6">
    <location>
        <begin position="159"/>
        <end position="177"/>
    </location>
</feature>
<keyword evidence="3 6" id="KW-0812">Transmembrane</keyword>
<feature type="transmembrane region" description="Helical" evidence="6">
    <location>
        <begin position="230"/>
        <end position="248"/>
    </location>
</feature>
<feature type="transmembrane region" description="Helical" evidence="6">
    <location>
        <begin position="43"/>
        <end position="65"/>
    </location>
</feature>
<dbReference type="AlphaFoldDB" id="A0A1Q2HUX4"/>
<dbReference type="OrthoDB" id="5241931at2"/>
<keyword evidence="2" id="KW-0813">Transport</keyword>
<sequence length="374" mass="39580">MRRHALQTKMVYLGGFVGPFAAQSMIAVIPDIGITFGKTVQEAAFAVSAYMIPFATTMLFSTALVRKLPPHLVVRAAYVATVIGSLVCFVADSWPVFITGIVIMSLSNAFTLPVLQVILREIIPPDQLGQALGTYFAMQSLGNCAAPLIAGLASIMNWQLMYVAVMAISLAMVLVGVPPVAPVPKEQTQTRAAIRPMIVHVLTILAVGMGIIGMGAVLTIHLKGVFGMPASSRGFVIMVGGLAAFFVARKIGALVDDYGALRILTITAIAAAVSIGVIPILPSPIIIAAFWAVAFVSAQGMQTTVTYSVLRMPGGASFNSTVLAFRFFGLALTPILILPIYFQSSVAGFALPAACLLAALGLQWTQRRQWLQLA</sequence>
<evidence type="ECO:0000256" key="1">
    <source>
        <dbReference type="ARBA" id="ARBA00004651"/>
    </source>
</evidence>
<dbReference type="PROSITE" id="PS50850">
    <property type="entry name" value="MFS"/>
    <property type="match status" value="1"/>
</dbReference>
<dbReference type="Pfam" id="PF07690">
    <property type="entry name" value="MFS_1"/>
    <property type="match status" value="1"/>
</dbReference>
<evidence type="ECO:0000259" key="7">
    <source>
        <dbReference type="PROSITE" id="PS50850"/>
    </source>
</evidence>
<name>A0A1Q2HUX4_9CORY</name>
<dbReference type="GO" id="GO:0005886">
    <property type="term" value="C:plasma membrane"/>
    <property type="evidence" value="ECO:0007669"/>
    <property type="project" value="UniProtKB-SubCell"/>
</dbReference>
<evidence type="ECO:0000256" key="4">
    <source>
        <dbReference type="ARBA" id="ARBA00022989"/>
    </source>
</evidence>
<gene>
    <name evidence="8" type="ORF">CGLAU_03335</name>
</gene>
<feature type="transmembrane region" description="Helical" evidence="6">
    <location>
        <begin position="260"/>
        <end position="281"/>
    </location>
</feature>
<feature type="transmembrane region" description="Helical" evidence="6">
    <location>
        <begin position="348"/>
        <end position="365"/>
    </location>
</feature>
<evidence type="ECO:0000256" key="3">
    <source>
        <dbReference type="ARBA" id="ARBA00022692"/>
    </source>
</evidence>
<evidence type="ECO:0000313" key="9">
    <source>
        <dbReference type="Proteomes" id="UP000217209"/>
    </source>
</evidence>
<dbReference type="InterPro" id="IPR011701">
    <property type="entry name" value="MFS"/>
</dbReference>
<protein>
    <submittedName>
        <fullName evidence="8">Major Facilitator Superfamily protein</fullName>
    </submittedName>
</protein>
<feature type="transmembrane region" description="Helical" evidence="6">
    <location>
        <begin position="131"/>
        <end position="153"/>
    </location>
</feature>
<feature type="transmembrane region" description="Helical" evidence="6">
    <location>
        <begin position="322"/>
        <end position="342"/>
    </location>
</feature>
<dbReference type="SUPFAM" id="SSF103473">
    <property type="entry name" value="MFS general substrate transporter"/>
    <property type="match status" value="1"/>
</dbReference>
<dbReference type="InterPro" id="IPR020846">
    <property type="entry name" value="MFS_dom"/>
</dbReference>
<dbReference type="Gene3D" id="1.20.1250.20">
    <property type="entry name" value="MFS general substrate transporter like domains"/>
    <property type="match status" value="2"/>
</dbReference>
<feature type="transmembrane region" description="Helical" evidence="6">
    <location>
        <begin position="287"/>
        <end position="310"/>
    </location>
</feature>
<feature type="transmembrane region" description="Helical" evidence="6">
    <location>
        <begin position="97"/>
        <end position="119"/>
    </location>
</feature>
<accession>A0A1Q2HUX4</accession>
<feature type="transmembrane region" description="Helical" evidence="6">
    <location>
        <begin position="198"/>
        <end position="218"/>
    </location>
</feature>
<feature type="transmembrane region" description="Helical" evidence="6">
    <location>
        <begin position="72"/>
        <end position="91"/>
    </location>
</feature>
<feature type="domain" description="Major facilitator superfamily (MFS) profile" evidence="7">
    <location>
        <begin position="7"/>
        <end position="370"/>
    </location>
</feature>
<evidence type="ECO:0000313" key="8">
    <source>
        <dbReference type="EMBL" id="AQQ14647.1"/>
    </source>
</evidence>
<keyword evidence="4 6" id="KW-1133">Transmembrane helix</keyword>
<comment type="subcellular location">
    <subcellularLocation>
        <location evidence="1">Cell membrane</location>
        <topology evidence="1">Multi-pass membrane protein</topology>
    </subcellularLocation>
</comment>
<dbReference type="GO" id="GO:0022857">
    <property type="term" value="F:transmembrane transporter activity"/>
    <property type="evidence" value="ECO:0007669"/>
    <property type="project" value="InterPro"/>
</dbReference>
<proteinExistence type="predicted"/>